<evidence type="ECO:0000313" key="2">
    <source>
        <dbReference type="Proteomes" id="UP000595814"/>
    </source>
</evidence>
<gene>
    <name evidence="1" type="ORF">JFY71_05460</name>
</gene>
<dbReference type="Proteomes" id="UP000595814">
    <property type="component" value="Chromosome"/>
</dbReference>
<proteinExistence type="predicted"/>
<evidence type="ECO:0000313" key="1">
    <source>
        <dbReference type="EMBL" id="QQK08985.1"/>
    </source>
</evidence>
<organism evidence="1 2">
    <name type="scientific">Miniphocaeibacter halophilus</name>
    <dbReference type="NCBI Taxonomy" id="2931922"/>
    <lineage>
        <taxon>Bacteria</taxon>
        <taxon>Bacillati</taxon>
        <taxon>Bacillota</taxon>
        <taxon>Tissierellia</taxon>
        <taxon>Tissierellales</taxon>
        <taxon>Peptoniphilaceae</taxon>
        <taxon>Miniphocaeibacter</taxon>
    </lineage>
</organism>
<dbReference type="EMBL" id="CP066744">
    <property type="protein sequence ID" value="QQK08985.1"/>
    <property type="molecule type" value="Genomic_DNA"/>
</dbReference>
<name>A0AC61MZW0_9FIRM</name>
<keyword evidence="2" id="KW-1185">Reference proteome</keyword>
<reference evidence="1 2" key="1">
    <citation type="journal article" date="2022" name="Int. J. Syst. Evol. Microbiol.">
        <title>Miniphocaeibacter halophilus sp. nov., an ammonium-tolerant acetate-producing bacterium isolated from a biogas system.</title>
        <authorList>
            <person name="Schnurer A."/>
            <person name="Singh A."/>
            <person name="Bi S."/>
            <person name="Qiao W."/>
            <person name="Westerholm M."/>
        </authorList>
    </citation>
    <scope>NUCLEOTIDE SEQUENCE [LARGE SCALE GENOMIC DNA]</scope>
    <source>
        <strain evidence="1 2">AMB_01</strain>
    </source>
</reference>
<accession>A0AC61MZW0</accession>
<protein>
    <submittedName>
        <fullName evidence="1">Ferritin family protein</fullName>
    </submittedName>
</protein>
<sequence length="151" mass="17817">MNRSEFNEIIDYAINEEVMSYEFYTDAANKIKDETLKETFTDLAKEELEHKKFLEDFKESHCETIDLEESIDYKIADTIDKPELTTDMNFQDAIALAIKREEEAMDMYQALADAATENDKKSVFVGLRNMEQMHKTRLEDIYINVGYREVW</sequence>